<comment type="caution">
    <text evidence="1">The sequence shown here is derived from an EMBL/GenBank/DDBJ whole genome shotgun (WGS) entry which is preliminary data.</text>
</comment>
<proteinExistence type="predicted"/>
<dbReference type="AlphaFoldDB" id="X1BZW2"/>
<evidence type="ECO:0000313" key="1">
    <source>
        <dbReference type="EMBL" id="GAG77681.1"/>
    </source>
</evidence>
<sequence>LLPQMMLEADTTFFHMDISGNELVLTIDSPEPTSKLSRMDGMVMYMRPDTHDLRIRTWALRGTLANYLGINTESM</sequence>
<feature type="non-terminal residue" evidence="1">
    <location>
        <position position="1"/>
    </location>
</feature>
<name>X1BZW2_9ZZZZ</name>
<accession>X1BZW2</accession>
<gene>
    <name evidence="1" type="ORF">S01H4_23401</name>
</gene>
<dbReference type="EMBL" id="BART01010851">
    <property type="protein sequence ID" value="GAG77681.1"/>
    <property type="molecule type" value="Genomic_DNA"/>
</dbReference>
<protein>
    <submittedName>
        <fullName evidence="1">Uncharacterized protein</fullName>
    </submittedName>
</protein>
<reference evidence="1" key="1">
    <citation type="journal article" date="2014" name="Front. Microbiol.">
        <title>High frequency of phylogenetically diverse reductive dehalogenase-homologous genes in deep subseafloor sedimentary metagenomes.</title>
        <authorList>
            <person name="Kawai M."/>
            <person name="Futagami T."/>
            <person name="Toyoda A."/>
            <person name="Takaki Y."/>
            <person name="Nishi S."/>
            <person name="Hori S."/>
            <person name="Arai W."/>
            <person name="Tsubouchi T."/>
            <person name="Morono Y."/>
            <person name="Uchiyama I."/>
            <person name="Ito T."/>
            <person name="Fujiyama A."/>
            <person name="Inagaki F."/>
            <person name="Takami H."/>
        </authorList>
    </citation>
    <scope>NUCLEOTIDE SEQUENCE</scope>
    <source>
        <strain evidence="1">Expedition CK06-06</strain>
    </source>
</reference>
<organism evidence="1">
    <name type="scientific">marine sediment metagenome</name>
    <dbReference type="NCBI Taxonomy" id="412755"/>
    <lineage>
        <taxon>unclassified sequences</taxon>
        <taxon>metagenomes</taxon>
        <taxon>ecological metagenomes</taxon>
    </lineage>
</organism>